<dbReference type="InterPro" id="IPR007757">
    <property type="entry name" value="MT-A70-like"/>
</dbReference>
<dbReference type="GO" id="GO:0032259">
    <property type="term" value="P:methylation"/>
    <property type="evidence" value="ECO:0007669"/>
    <property type="project" value="UniProtKB-KW"/>
</dbReference>
<dbReference type="InterPro" id="IPR002052">
    <property type="entry name" value="DNA_methylase_N6_adenine_CS"/>
</dbReference>
<dbReference type="PANTHER" id="PTHR12829:SF4">
    <property type="entry name" value="N(6)-ADENINE-SPECIFIC METHYLTRANSFERASE METTL4"/>
    <property type="match status" value="1"/>
</dbReference>
<dbReference type="Gene3D" id="3.40.50.150">
    <property type="entry name" value="Vaccinia Virus protein VP39"/>
    <property type="match status" value="1"/>
</dbReference>
<dbReference type="PROSITE" id="PS51143">
    <property type="entry name" value="MT_A70"/>
    <property type="match status" value="1"/>
</dbReference>
<evidence type="ECO:0000256" key="1">
    <source>
        <dbReference type="PROSITE-ProRule" id="PRU00489"/>
    </source>
</evidence>
<keyword evidence="2" id="KW-0808">Transferase</keyword>
<dbReference type="AlphaFoldDB" id="A0A023EZS0"/>
<dbReference type="EMBL" id="GBBI01003959">
    <property type="protein sequence ID" value="JAC14753.1"/>
    <property type="molecule type" value="mRNA"/>
</dbReference>
<accession>A0A023EZS0</accession>
<sequence>MSVLCSNNKGWVISHYDYTKKIYTNVLSQSGLIDLAYNKNLFNIITPMMRDEEAQHFIKTVTVKSKKEFVFARDVQTNKFGAVIDDELLSIQLAYKTLLKEARELDLFTTSPREEDYLDNNKLARSLVDTFFGTLSEGFTTYQGGNNNNNSIIANVFDKSYVIPPSCNFFSCSVEDIESKLQGNKYDFILLDPPWWNKFVRRKKSKNFRKSYNMLHNNVIQEIPISKYLNGLGLIGVWCTNSPTHLEAIKQFFRKWNLEYIAEWYWLKVTQSGDLVCDFSGKRGKKPIERIIFGSEKCRSLKNPEPGKVIMSVPSAMHSHKPPLTEVLSTYLPKDPKCLELFARYLLPGWTSVGNQVLLLQSLSLYEVVSRSDNSVVT</sequence>
<dbReference type="Pfam" id="PF05063">
    <property type="entry name" value="MT-A70"/>
    <property type="match status" value="1"/>
</dbReference>
<keyword evidence="2" id="KW-0489">Methyltransferase</keyword>
<protein>
    <submittedName>
        <fullName evidence="2">Putative transcriptional activator adenine-specific dna methyltransferase</fullName>
    </submittedName>
</protein>
<comment type="similarity">
    <text evidence="1">Belongs to the MT-A70-like family.</text>
</comment>
<dbReference type="InterPro" id="IPR029063">
    <property type="entry name" value="SAM-dependent_MTases_sf"/>
</dbReference>
<name>A0A023EZS0_TRIIF</name>
<dbReference type="SUPFAM" id="SSF53335">
    <property type="entry name" value="S-adenosyl-L-methionine-dependent methyltransferases"/>
    <property type="match status" value="1"/>
</dbReference>
<dbReference type="GO" id="GO:0003676">
    <property type="term" value="F:nucleic acid binding"/>
    <property type="evidence" value="ECO:0007669"/>
    <property type="project" value="InterPro"/>
</dbReference>
<reference evidence="2" key="1">
    <citation type="journal article" date="2014" name="PLoS Negl. Trop. Dis.">
        <title>An updated insight into the Sialotranscriptome of Triatoma infestans: developmental stage and geographic variations.</title>
        <authorList>
            <person name="Schwarz A."/>
            <person name="Medrano-Mercado N."/>
            <person name="Schaub G.A."/>
            <person name="Struchiner C.J."/>
            <person name="Bargues M.D."/>
            <person name="Levy M.Z."/>
            <person name="Ribeiro J.M."/>
        </authorList>
    </citation>
    <scope>NUCLEOTIDE SEQUENCE</scope>
    <source>
        <strain evidence="2">Chile</strain>
        <tissue evidence="2">Salivary glands</tissue>
    </source>
</reference>
<dbReference type="GO" id="GO:0005634">
    <property type="term" value="C:nucleus"/>
    <property type="evidence" value="ECO:0007669"/>
    <property type="project" value="TreeGrafter"/>
</dbReference>
<dbReference type="PROSITE" id="PS00092">
    <property type="entry name" value="N6_MTASE"/>
    <property type="match status" value="1"/>
</dbReference>
<dbReference type="GO" id="GO:0008168">
    <property type="term" value="F:methyltransferase activity"/>
    <property type="evidence" value="ECO:0007669"/>
    <property type="project" value="UniProtKB-KW"/>
</dbReference>
<evidence type="ECO:0000313" key="2">
    <source>
        <dbReference type="EMBL" id="JAC14753.1"/>
    </source>
</evidence>
<organism evidence="2">
    <name type="scientific">Triatoma infestans</name>
    <name type="common">Assassin bug</name>
    <dbReference type="NCBI Taxonomy" id="30076"/>
    <lineage>
        <taxon>Eukaryota</taxon>
        <taxon>Metazoa</taxon>
        <taxon>Ecdysozoa</taxon>
        <taxon>Arthropoda</taxon>
        <taxon>Hexapoda</taxon>
        <taxon>Insecta</taxon>
        <taxon>Pterygota</taxon>
        <taxon>Neoptera</taxon>
        <taxon>Paraneoptera</taxon>
        <taxon>Hemiptera</taxon>
        <taxon>Heteroptera</taxon>
        <taxon>Panheteroptera</taxon>
        <taxon>Cimicomorpha</taxon>
        <taxon>Reduviidae</taxon>
        <taxon>Triatominae</taxon>
        <taxon>Triatoma</taxon>
    </lineage>
</organism>
<dbReference type="PANTHER" id="PTHR12829">
    <property type="entry name" value="N6-ADENOSINE-METHYLTRANSFERASE"/>
    <property type="match status" value="1"/>
</dbReference>
<proteinExistence type="evidence at transcript level"/>